<evidence type="ECO:0000313" key="3">
    <source>
        <dbReference type="Proteomes" id="UP000735302"/>
    </source>
</evidence>
<name>A0AAV4B4H3_9GAST</name>
<organism evidence="2 3">
    <name type="scientific">Plakobranchus ocellatus</name>
    <dbReference type="NCBI Taxonomy" id="259542"/>
    <lineage>
        <taxon>Eukaryota</taxon>
        <taxon>Metazoa</taxon>
        <taxon>Spiralia</taxon>
        <taxon>Lophotrochozoa</taxon>
        <taxon>Mollusca</taxon>
        <taxon>Gastropoda</taxon>
        <taxon>Heterobranchia</taxon>
        <taxon>Euthyneura</taxon>
        <taxon>Panpulmonata</taxon>
        <taxon>Sacoglossa</taxon>
        <taxon>Placobranchoidea</taxon>
        <taxon>Plakobranchidae</taxon>
        <taxon>Plakobranchus</taxon>
    </lineage>
</organism>
<comment type="caution">
    <text evidence="2">The sequence shown here is derived from an EMBL/GenBank/DDBJ whole genome shotgun (WGS) entry which is preliminary data.</text>
</comment>
<reference evidence="2 3" key="1">
    <citation type="journal article" date="2021" name="Elife">
        <title>Chloroplast acquisition without the gene transfer in kleptoplastic sea slugs, Plakobranchus ocellatus.</title>
        <authorList>
            <person name="Maeda T."/>
            <person name="Takahashi S."/>
            <person name="Yoshida T."/>
            <person name="Shimamura S."/>
            <person name="Takaki Y."/>
            <person name="Nagai Y."/>
            <person name="Toyoda A."/>
            <person name="Suzuki Y."/>
            <person name="Arimoto A."/>
            <person name="Ishii H."/>
            <person name="Satoh N."/>
            <person name="Nishiyama T."/>
            <person name="Hasebe M."/>
            <person name="Maruyama T."/>
            <person name="Minagawa J."/>
            <person name="Obokata J."/>
            <person name="Shigenobu S."/>
        </authorList>
    </citation>
    <scope>NUCLEOTIDE SEQUENCE [LARGE SCALE GENOMIC DNA]</scope>
</reference>
<evidence type="ECO:0000313" key="2">
    <source>
        <dbReference type="EMBL" id="GFO13584.1"/>
    </source>
</evidence>
<feature type="region of interest" description="Disordered" evidence="1">
    <location>
        <begin position="1"/>
        <end position="25"/>
    </location>
</feature>
<dbReference type="EMBL" id="BLXT01004491">
    <property type="protein sequence ID" value="GFO13584.1"/>
    <property type="molecule type" value="Genomic_DNA"/>
</dbReference>
<protein>
    <submittedName>
        <fullName evidence="2">Uncharacterized protein</fullName>
    </submittedName>
</protein>
<sequence length="87" mass="10151">MPSLDTLRSTMAPEAGQGEREMGNNQERMIKVLKETLFEKYPAMLRLKVPDPCWLVESKTGVEIFVTKFDTSRIKRTRLVYSERELE</sequence>
<dbReference type="Proteomes" id="UP000735302">
    <property type="component" value="Unassembled WGS sequence"/>
</dbReference>
<gene>
    <name evidence="2" type="ORF">PoB_004008900</name>
</gene>
<evidence type="ECO:0000256" key="1">
    <source>
        <dbReference type="SAM" id="MobiDB-lite"/>
    </source>
</evidence>
<proteinExistence type="predicted"/>
<accession>A0AAV4B4H3</accession>
<dbReference type="AlphaFoldDB" id="A0AAV4B4H3"/>
<keyword evidence="3" id="KW-1185">Reference proteome</keyword>